<evidence type="ECO:0000313" key="9">
    <source>
        <dbReference type="Proteomes" id="UP001153737"/>
    </source>
</evidence>
<evidence type="ECO:0000256" key="2">
    <source>
        <dbReference type="ARBA" id="ARBA00022490"/>
    </source>
</evidence>
<dbReference type="PROSITE" id="PS51644">
    <property type="entry name" value="HTH_OST"/>
    <property type="match status" value="1"/>
</dbReference>
<feature type="compositionally biased region" description="Low complexity" evidence="5">
    <location>
        <begin position="241"/>
        <end position="257"/>
    </location>
</feature>
<dbReference type="InterPro" id="IPR002999">
    <property type="entry name" value="Tudor"/>
</dbReference>
<dbReference type="PANTHER" id="PTHR22948">
    <property type="entry name" value="TUDOR DOMAIN CONTAINING PROTEIN"/>
    <property type="match status" value="1"/>
</dbReference>
<keyword evidence="4" id="KW-0744">Spermatogenesis</keyword>
<feature type="region of interest" description="Disordered" evidence="5">
    <location>
        <begin position="95"/>
        <end position="139"/>
    </location>
</feature>
<feature type="compositionally biased region" description="Polar residues" evidence="5">
    <location>
        <begin position="118"/>
        <end position="128"/>
    </location>
</feature>
<evidence type="ECO:0000256" key="5">
    <source>
        <dbReference type="SAM" id="MobiDB-lite"/>
    </source>
</evidence>
<dbReference type="Gene3D" id="2.30.30.140">
    <property type="match status" value="3"/>
</dbReference>
<dbReference type="GO" id="GO:0005737">
    <property type="term" value="C:cytoplasm"/>
    <property type="evidence" value="ECO:0007669"/>
    <property type="project" value="UniProtKB-SubCell"/>
</dbReference>
<keyword evidence="2" id="KW-0963">Cytoplasm</keyword>
<keyword evidence="4" id="KW-0221">Differentiation</keyword>
<organism evidence="8 9">
    <name type="scientific">Phaedon cochleariae</name>
    <name type="common">Mustard beetle</name>
    <dbReference type="NCBI Taxonomy" id="80249"/>
    <lineage>
        <taxon>Eukaryota</taxon>
        <taxon>Metazoa</taxon>
        <taxon>Ecdysozoa</taxon>
        <taxon>Arthropoda</taxon>
        <taxon>Hexapoda</taxon>
        <taxon>Insecta</taxon>
        <taxon>Pterygota</taxon>
        <taxon>Neoptera</taxon>
        <taxon>Endopterygota</taxon>
        <taxon>Coleoptera</taxon>
        <taxon>Polyphaga</taxon>
        <taxon>Cucujiformia</taxon>
        <taxon>Chrysomeloidea</taxon>
        <taxon>Chrysomelidae</taxon>
        <taxon>Chrysomelinae</taxon>
        <taxon>Chrysomelini</taxon>
        <taxon>Phaedon</taxon>
    </lineage>
</organism>
<dbReference type="PANTHER" id="PTHR22948:SF76">
    <property type="entry name" value="FI20010P1-RELATED"/>
    <property type="match status" value="1"/>
</dbReference>
<dbReference type="Pfam" id="PF12872">
    <property type="entry name" value="OST-HTH"/>
    <property type="match status" value="1"/>
</dbReference>
<reference evidence="8" key="1">
    <citation type="submission" date="2022-01" db="EMBL/GenBank/DDBJ databases">
        <authorList>
            <person name="King R."/>
        </authorList>
    </citation>
    <scope>NUCLEOTIDE SEQUENCE</scope>
</reference>
<evidence type="ECO:0008006" key="10">
    <source>
        <dbReference type="Google" id="ProtNLM"/>
    </source>
</evidence>
<dbReference type="OrthoDB" id="10034606at2759"/>
<dbReference type="SUPFAM" id="SSF63748">
    <property type="entry name" value="Tudor/PWWP/MBT"/>
    <property type="match status" value="3"/>
</dbReference>
<keyword evidence="3" id="KW-0677">Repeat</keyword>
<name>A0A9N9SIH4_PHACE</name>
<dbReference type="Pfam" id="PF00567">
    <property type="entry name" value="TUDOR"/>
    <property type="match status" value="3"/>
</dbReference>
<dbReference type="EMBL" id="OU896710">
    <property type="protein sequence ID" value="CAG9821429.1"/>
    <property type="molecule type" value="Genomic_DNA"/>
</dbReference>
<sequence length="1134" mass="129416">MDQEQLKEDVVKAIRGLLISSKAKTSLRQLERDYRTVLGDRIPYGRLGFRNLEQFISSVPTLVLSEMNGELFVVPKVLQQSAHIAEMVHYQKADKKKNPKTLRFPPKYAPKFSKPAPATSNWRPNHTSSPRKHYQTSSRPAAVSHNQFLSYHRPSVPSKVVIPEHSTIKAEHSTIKAEHSTIKAEHSTINGPTQNVMAVRGNRTAHRTEHQGGKMAQSEPVVITPDRSVYVNGSSMTIQTNVSNSSSTKHSESNNSSEGCSVLSHTKKRITRMMSEISVVKDRDSGNSSPTDESNVTASASIIGGLGMVSNALQLPLSTRGIEYIQTGDPIIDLKKFAELYKLGDVEISTNLIKTKQNRLHTCKIKVGSKIYTSYPKEFSNEWEAKKYCASAAFNDLHSKHDRRKCLLVSSDTDILNRIPPLLEKHNHGIWNWQLQLDYADMYSEQLPSDWLKTIDSSPCIQIEKCSDNYVLRHCKPEDKNRSWSTFKTLSDVSVPSNTVQFQEDGKLFAEVTCVMSANEIWCRQCSTPESDAFNRMVEQMEEFYSTHKDSLRAEKINAAGYYVTEFESQWYRVRAVAVGESDVSCFFIDYGDEMFVPNDSIFKLKREFAKSQAQAFVCRLVGLEELYEISHTSEVLQSISYTQVILELSRENVGIDENDLSLPIFMYNFETGKSINEELIHLLTIESALPVIQKETITEVFVSHIESNGDVYVQVRSQGFLKLQSHLTDLEALVITDPPTHLISPITKQNSEGKLYFGKCKADGSWCRIQAIDWSPKEELAQIYFVDIGSTDVINVTEEVLYPLEKLSDILSQYPAQAVKVKMAVDEIPDDFLTLSKKAMPEDQAVLMKIIGENVENIPLAEFFRRNSDGGLFCINKSISMEAEIKKGDGNNNMKNSKRTFQHLDGALKNVPSGGKLSPPIIPAKGELFEVHVPFAVNPYNFFVQPLESRQKLHRMMERLQERYKDVLYSPLLVDQIVPGNIYASKFEDGNWYRTNVLKVIHSGSISVFYCDYGYYGSLTVQQLIPLDFEFLELPYQALKAKLCDVVPKNSKWTMEDCDHFKELVEKKNFYSWLIDIEKDQLYESDLVLKLRLIDTRYIFSLYLKFVIREYYLLFSMQNRFPFHICYRYIYTR</sequence>
<evidence type="ECO:0000256" key="3">
    <source>
        <dbReference type="ARBA" id="ARBA00022737"/>
    </source>
</evidence>
<dbReference type="AlphaFoldDB" id="A0A9N9SIH4"/>
<dbReference type="Gene3D" id="3.30.420.610">
    <property type="entry name" value="LOTUS domain-like"/>
    <property type="match status" value="2"/>
</dbReference>
<evidence type="ECO:0000259" key="6">
    <source>
        <dbReference type="PROSITE" id="PS50304"/>
    </source>
</evidence>
<dbReference type="InterPro" id="IPR035437">
    <property type="entry name" value="SNase_OB-fold_sf"/>
</dbReference>
<gene>
    <name evidence="8" type="ORF">PHAECO_LOCUS8503</name>
</gene>
<reference evidence="8" key="2">
    <citation type="submission" date="2022-10" db="EMBL/GenBank/DDBJ databases">
        <authorList>
            <consortium name="ENA_rothamsted_submissions"/>
            <consortium name="culmorum"/>
            <person name="King R."/>
        </authorList>
    </citation>
    <scope>NUCLEOTIDE SEQUENCE</scope>
</reference>
<dbReference type="SMART" id="SM00333">
    <property type="entry name" value="TUDOR"/>
    <property type="match status" value="3"/>
</dbReference>
<evidence type="ECO:0000313" key="8">
    <source>
        <dbReference type="EMBL" id="CAG9821429.1"/>
    </source>
</evidence>
<evidence type="ECO:0000259" key="7">
    <source>
        <dbReference type="PROSITE" id="PS51644"/>
    </source>
</evidence>
<evidence type="ECO:0000256" key="1">
    <source>
        <dbReference type="ARBA" id="ARBA00004496"/>
    </source>
</evidence>
<dbReference type="GO" id="GO:0007283">
    <property type="term" value="P:spermatogenesis"/>
    <property type="evidence" value="ECO:0007669"/>
    <property type="project" value="UniProtKB-KW"/>
</dbReference>
<feature type="domain" description="HTH OST-type" evidence="7">
    <location>
        <begin position="6"/>
        <end position="77"/>
    </location>
</feature>
<dbReference type="CDD" id="cd09972">
    <property type="entry name" value="LOTUS_TDRD_OSKAR"/>
    <property type="match status" value="1"/>
</dbReference>
<comment type="subcellular location">
    <subcellularLocation>
        <location evidence="1">Cytoplasm</location>
    </subcellularLocation>
</comment>
<feature type="domain" description="Tudor" evidence="6">
    <location>
        <begin position="976"/>
        <end position="1035"/>
    </location>
</feature>
<dbReference type="InterPro" id="IPR025605">
    <property type="entry name" value="OST-HTH/LOTUS_dom"/>
</dbReference>
<feature type="region of interest" description="Disordered" evidence="5">
    <location>
        <begin position="240"/>
        <end position="263"/>
    </location>
</feature>
<evidence type="ECO:0000256" key="4">
    <source>
        <dbReference type="ARBA" id="ARBA00022871"/>
    </source>
</evidence>
<dbReference type="InterPro" id="IPR050621">
    <property type="entry name" value="Tudor_domain_containing"/>
</dbReference>
<dbReference type="Proteomes" id="UP001153737">
    <property type="component" value="Chromosome 4"/>
</dbReference>
<dbReference type="Gene3D" id="2.40.50.90">
    <property type="match status" value="2"/>
</dbReference>
<protein>
    <recommendedName>
        <fullName evidence="10">Tudor domain-containing protein 7</fullName>
    </recommendedName>
</protein>
<dbReference type="PROSITE" id="PS50304">
    <property type="entry name" value="TUDOR"/>
    <property type="match status" value="2"/>
</dbReference>
<proteinExistence type="predicted"/>
<dbReference type="InterPro" id="IPR041966">
    <property type="entry name" value="LOTUS-like"/>
</dbReference>
<dbReference type="GO" id="GO:0030154">
    <property type="term" value="P:cell differentiation"/>
    <property type="evidence" value="ECO:0007669"/>
    <property type="project" value="UniProtKB-ARBA"/>
</dbReference>
<dbReference type="CDD" id="cd20379">
    <property type="entry name" value="Tudor_dTUD-like"/>
    <property type="match status" value="1"/>
</dbReference>
<feature type="domain" description="Tudor" evidence="6">
    <location>
        <begin position="554"/>
        <end position="612"/>
    </location>
</feature>
<accession>A0A9N9SIH4</accession>
<keyword evidence="9" id="KW-1185">Reference proteome</keyword>